<dbReference type="SUPFAM" id="SSF52518">
    <property type="entry name" value="Thiamin diphosphate-binding fold (THDP-binding)"/>
    <property type="match status" value="2"/>
</dbReference>
<dbReference type="PANTHER" id="PTHR43522:SF2">
    <property type="entry name" value="TRANSKETOLASE 1-RELATED"/>
    <property type="match status" value="1"/>
</dbReference>
<evidence type="ECO:0000256" key="11">
    <source>
        <dbReference type="PIRSR" id="PIRSR605478-1"/>
    </source>
</evidence>
<dbReference type="Proteomes" id="UP000521676">
    <property type="component" value="Unassembled WGS sequence"/>
</dbReference>
<feature type="site" description="Important for catalytic activity" evidence="15">
    <location>
        <position position="39"/>
    </location>
</feature>
<evidence type="ECO:0000256" key="7">
    <source>
        <dbReference type="ARBA" id="ARBA00022842"/>
    </source>
</evidence>
<dbReference type="GO" id="GO:0046872">
    <property type="term" value="F:metal ion binding"/>
    <property type="evidence" value="ECO:0007669"/>
    <property type="project" value="UniProtKB-KW"/>
</dbReference>
<proteinExistence type="inferred from homology"/>
<dbReference type="RefSeq" id="WP_341468183.1">
    <property type="nucleotide sequence ID" value="NZ_CP128399.1"/>
</dbReference>
<feature type="binding site" evidence="12">
    <location>
        <position position="480"/>
    </location>
    <ligand>
        <name>substrate</name>
    </ligand>
</feature>
<evidence type="ECO:0000256" key="12">
    <source>
        <dbReference type="PIRSR" id="PIRSR605478-2"/>
    </source>
</evidence>
<dbReference type="FunFam" id="3.40.50.920:FF:000003">
    <property type="entry name" value="Transketolase"/>
    <property type="match status" value="1"/>
</dbReference>
<evidence type="ECO:0000256" key="6">
    <source>
        <dbReference type="ARBA" id="ARBA00022723"/>
    </source>
</evidence>
<dbReference type="GO" id="GO:0004802">
    <property type="term" value="F:transketolase activity"/>
    <property type="evidence" value="ECO:0007669"/>
    <property type="project" value="UniProtKB-UniRule"/>
</dbReference>
<evidence type="ECO:0000256" key="15">
    <source>
        <dbReference type="PIRSR" id="PIRSR605478-5"/>
    </source>
</evidence>
<dbReference type="Gene3D" id="3.40.50.970">
    <property type="match status" value="2"/>
</dbReference>
<evidence type="ECO:0000256" key="16">
    <source>
        <dbReference type="RuleBase" id="RU004996"/>
    </source>
</evidence>
<accession>A0A8T7LU90</accession>
<comment type="cofactor">
    <cofactor evidence="14">
        <name>Mg(2+)</name>
        <dbReference type="ChEBI" id="CHEBI:18420"/>
    </cofactor>
    <text evidence="14">Binds 1 Mg(2+) ion per subunit. Can also utilize other divalent metal cations, such as Ca(2+), Mn(2+) and Co(2+).</text>
</comment>
<feature type="binding site" evidence="14">
    <location>
        <position position="198"/>
    </location>
    <ligand>
        <name>Mg(2+)</name>
        <dbReference type="ChEBI" id="CHEBI:18420"/>
    </ligand>
</feature>
<dbReference type="CDD" id="cd02012">
    <property type="entry name" value="TPP_TK"/>
    <property type="match status" value="1"/>
</dbReference>
<dbReference type="PROSITE" id="PS00802">
    <property type="entry name" value="TRANSKETOLASE_2"/>
    <property type="match status" value="1"/>
</dbReference>
<feature type="binding site" evidence="12">
    <location>
        <position position="484"/>
    </location>
    <ligand>
        <name>substrate</name>
    </ligand>
</feature>
<sequence>MSVSEQVSQVTKNSAFEDLCVNTIRALAIDGVQKANSGHPGAPLGMAPMAYVLWTKHMRYNPADPQWPNRDRFVLSAGHASMLLYSLLYLNGFDLPLEQLKAFRQWGSLTPGHPEYGLTAGVETTTGPLGQGLATAVGMAMAERWKAARFNREGNTLVDHYTYVICSDGDLMEGISHEAGSLAGHLKLGKLICLWDDNHITIEGDIEVSSSEDVLARFESYGWHVGRVSDGNDLEAIDRAVIEAQSVEDRPTLIAVRTEIGYGSPNKHGSHESHGAPLGEEEVKLTKQALGYPSTEPFFVPDEALAFFRQAVGKGAQLQAEWLAKLTTYSQEYPDLSAEWNALLSGALPDGWDENLPEFAVGTEVATRVASGKALNALAPKLPALLGGSADLAPSNNTELKGFGDYSSSDYSGRNLHFGIREFGMGAALNGMSLYGGLRPYGATFLIFSDYVRPAIRLSALMHQPVIYIFTHDSIGLGEDGPTHQPIEQIAALRAIPNLVVLRPADANETIEAWRIALKRKNGPSTIILSRQNLPVAAKATGPGTAEQGAYVVADANNGNPELILLGSGSEVSLCLEARLLLEAQGISTRVVSMLSMELFLAQTKEYREAILPSAIRSRLAVETAIAQGWERFVGIDGEVISLEHFGASAPYKVLLREFGFTPDNVVAKALELVKK</sequence>
<dbReference type="FunFam" id="3.40.50.970:FF:000003">
    <property type="entry name" value="Transketolase"/>
    <property type="match status" value="1"/>
</dbReference>
<keyword evidence="5 16" id="KW-0808">Transferase</keyword>
<gene>
    <name evidence="18" type="primary">tkt</name>
    <name evidence="18" type="ORF">HXX08_00870</name>
    <name evidence="19" type="ORF">OZ401_002093</name>
</gene>
<evidence type="ECO:0000313" key="19">
    <source>
        <dbReference type="EMBL" id="WJW66299.1"/>
    </source>
</evidence>
<dbReference type="InterPro" id="IPR005478">
    <property type="entry name" value="Transketolase_bac-like"/>
</dbReference>
<dbReference type="InterPro" id="IPR029061">
    <property type="entry name" value="THDP-binding"/>
</dbReference>
<dbReference type="EC" id="2.2.1.1" evidence="3 10"/>
<feature type="binding site" evidence="13">
    <location>
        <position position="79"/>
    </location>
    <ligand>
        <name>thiamine diphosphate</name>
        <dbReference type="ChEBI" id="CHEBI:58937"/>
    </ligand>
</feature>
<dbReference type="AlphaFoldDB" id="A0A8T7LU90"/>
<dbReference type="NCBIfam" id="TIGR00232">
    <property type="entry name" value="tktlase_bact"/>
    <property type="match status" value="1"/>
</dbReference>
<keyword evidence="7 14" id="KW-0460">Magnesium</keyword>
<dbReference type="Proteomes" id="UP001431572">
    <property type="component" value="Chromosome 1"/>
</dbReference>
<reference evidence="18 20" key="1">
    <citation type="submission" date="2020-06" db="EMBL/GenBank/DDBJ databases">
        <title>Anoxygenic phototrophic Chloroflexota member uses a Type I reaction center.</title>
        <authorList>
            <person name="Tsuji J.M."/>
            <person name="Shaw N.A."/>
            <person name="Nagashima S."/>
            <person name="Venkiteswaran J."/>
            <person name="Schiff S.L."/>
            <person name="Hanada S."/>
            <person name="Tank M."/>
            <person name="Neufeld J.D."/>
        </authorList>
    </citation>
    <scope>NUCLEOTIDE SEQUENCE [LARGE SCALE GENOMIC DNA]</scope>
    <source>
        <strain evidence="18">L227-S17</strain>
    </source>
</reference>
<feature type="binding site" evidence="12">
    <location>
        <position position="368"/>
    </location>
    <ligand>
        <name>substrate</name>
    </ligand>
</feature>
<dbReference type="FunFam" id="3.40.50.970:FF:000004">
    <property type="entry name" value="Transketolase"/>
    <property type="match status" value="1"/>
</dbReference>
<dbReference type="InterPro" id="IPR005474">
    <property type="entry name" value="Transketolase_N"/>
</dbReference>
<dbReference type="InterPro" id="IPR005475">
    <property type="entry name" value="Transketolase-like_Pyr-bd"/>
</dbReference>
<dbReference type="InterPro" id="IPR049557">
    <property type="entry name" value="Transketolase_CS"/>
</dbReference>
<protein>
    <recommendedName>
        <fullName evidence="4 10">Transketolase</fullName>
        <ecNumber evidence="3 10">2.2.1.1</ecNumber>
    </recommendedName>
</protein>
<feature type="binding site" evidence="13">
    <location>
        <begin position="127"/>
        <end position="129"/>
    </location>
    <ligand>
        <name>thiamine diphosphate</name>
        <dbReference type="ChEBI" id="CHEBI:58937"/>
    </ligand>
</feature>
<evidence type="ECO:0000256" key="9">
    <source>
        <dbReference type="ARBA" id="ARBA00049473"/>
    </source>
</evidence>
<dbReference type="Pfam" id="PF02779">
    <property type="entry name" value="Transket_pyr"/>
    <property type="match status" value="1"/>
</dbReference>
<feature type="domain" description="Transketolase-like pyrimidine-binding" evidence="17">
    <location>
        <begin position="365"/>
        <end position="536"/>
    </location>
</feature>
<dbReference type="SUPFAM" id="SSF52922">
    <property type="entry name" value="TK C-terminal domain-like"/>
    <property type="match status" value="1"/>
</dbReference>
<dbReference type="EMBL" id="JACATZ010000001">
    <property type="protein sequence ID" value="NWJ44407.1"/>
    <property type="molecule type" value="Genomic_DNA"/>
</dbReference>
<feature type="binding site" evidence="13">
    <location>
        <position position="448"/>
    </location>
    <ligand>
        <name>thiamine diphosphate</name>
        <dbReference type="ChEBI" id="CHEBI:58937"/>
    </ligand>
</feature>
<dbReference type="PROSITE" id="PS00801">
    <property type="entry name" value="TRANSKETOLASE_1"/>
    <property type="match status" value="1"/>
</dbReference>
<dbReference type="InterPro" id="IPR033247">
    <property type="entry name" value="Transketolase_fam"/>
</dbReference>
<reference evidence="19" key="2">
    <citation type="journal article" date="2024" name="Nature">
        <title>Anoxygenic phototroph of the Chloroflexota uses a type I reaction centre.</title>
        <authorList>
            <person name="Tsuji J.M."/>
            <person name="Shaw N.A."/>
            <person name="Nagashima S."/>
            <person name="Venkiteswaran J.J."/>
            <person name="Schiff S.L."/>
            <person name="Watanabe T."/>
            <person name="Fukui M."/>
            <person name="Hanada S."/>
            <person name="Tank M."/>
            <person name="Neufeld J.D."/>
        </authorList>
    </citation>
    <scope>NUCLEOTIDE SEQUENCE</scope>
    <source>
        <strain evidence="19">L227-S17</strain>
    </source>
</reference>
<comment type="function">
    <text evidence="16">Catalyzes the transfer of a two-carbon ketol group from a ketose donor to an aldose acceptor, via a covalent intermediate with the cofactor thiamine pyrophosphate.</text>
</comment>
<comment type="catalytic activity">
    <reaction evidence="9 16">
        <text>D-sedoheptulose 7-phosphate + D-glyceraldehyde 3-phosphate = aldehydo-D-ribose 5-phosphate + D-xylulose 5-phosphate</text>
        <dbReference type="Rhea" id="RHEA:10508"/>
        <dbReference type="ChEBI" id="CHEBI:57483"/>
        <dbReference type="ChEBI" id="CHEBI:57737"/>
        <dbReference type="ChEBI" id="CHEBI:58273"/>
        <dbReference type="ChEBI" id="CHEBI:59776"/>
        <dbReference type="EC" id="2.2.1.1"/>
    </reaction>
</comment>
<dbReference type="PANTHER" id="PTHR43522">
    <property type="entry name" value="TRANSKETOLASE"/>
    <property type="match status" value="1"/>
</dbReference>
<dbReference type="SMART" id="SM00861">
    <property type="entry name" value="Transket_pyr"/>
    <property type="match status" value="1"/>
</dbReference>
<feature type="binding site" evidence="13">
    <location>
        <position position="274"/>
    </location>
    <ligand>
        <name>thiamine diphosphate</name>
        <dbReference type="ChEBI" id="CHEBI:58937"/>
    </ligand>
</feature>
<dbReference type="Pfam" id="PF22613">
    <property type="entry name" value="Transketolase_C_1"/>
    <property type="match status" value="1"/>
</dbReference>
<feature type="site" description="Important for catalytic activity" evidence="15">
    <location>
        <position position="274"/>
    </location>
</feature>
<keyword evidence="16" id="KW-0106">Calcium</keyword>
<evidence type="ECO:0000256" key="3">
    <source>
        <dbReference type="ARBA" id="ARBA00013152"/>
    </source>
</evidence>
<evidence type="ECO:0000313" key="21">
    <source>
        <dbReference type="Proteomes" id="UP001431572"/>
    </source>
</evidence>
<evidence type="ECO:0000256" key="14">
    <source>
        <dbReference type="PIRSR" id="PIRSR605478-4"/>
    </source>
</evidence>
<evidence type="ECO:0000256" key="13">
    <source>
        <dbReference type="PIRSR" id="PIRSR605478-3"/>
    </source>
</evidence>
<name>A0A8T7LU90_9CHLR</name>
<feature type="binding site" evidence="12">
    <location>
        <position position="39"/>
    </location>
    <ligand>
        <name>substrate</name>
    </ligand>
</feature>
<dbReference type="InterPro" id="IPR020826">
    <property type="entry name" value="Transketolase_BS"/>
</dbReference>
<evidence type="ECO:0000313" key="18">
    <source>
        <dbReference type="EMBL" id="NWJ44407.1"/>
    </source>
</evidence>
<evidence type="ECO:0000256" key="2">
    <source>
        <dbReference type="ARBA" id="ARBA00011738"/>
    </source>
</evidence>
<dbReference type="EMBL" id="CP128399">
    <property type="protein sequence ID" value="WJW66299.1"/>
    <property type="molecule type" value="Genomic_DNA"/>
</dbReference>
<evidence type="ECO:0000256" key="4">
    <source>
        <dbReference type="ARBA" id="ARBA00016662"/>
    </source>
</evidence>
<keyword evidence="8 13" id="KW-0786">Thiamine pyrophosphate</keyword>
<feature type="binding site" evidence="12">
    <location>
        <position position="472"/>
    </location>
    <ligand>
        <name>substrate</name>
    </ligand>
</feature>
<feature type="binding site" evidence="12">
    <location>
        <position position="531"/>
    </location>
    <ligand>
        <name>substrate</name>
    </ligand>
</feature>
<feature type="active site" description="Proton donor" evidence="11">
    <location>
        <position position="422"/>
    </location>
</feature>
<dbReference type="InterPro" id="IPR009014">
    <property type="entry name" value="Transketo_C/PFOR_II"/>
</dbReference>
<dbReference type="InterPro" id="IPR055152">
    <property type="entry name" value="Transketolase-like_C_2"/>
</dbReference>
<evidence type="ECO:0000256" key="5">
    <source>
        <dbReference type="ARBA" id="ARBA00022679"/>
    </source>
</evidence>
<feature type="binding site" evidence="14">
    <location>
        <position position="200"/>
    </location>
    <ligand>
        <name>Mg(2+)</name>
        <dbReference type="ChEBI" id="CHEBI:18420"/>
    </ligand>
</feature>
<dbReference type="CDD" id="cd07033">
    <property type="entry name" value="TPP_PYR_DXS_TK_like"/>
    <property type="match status" value="1"/>
</dbReference>
<feature type="binding site" evidence="12">
    <location>
        <position position="395"/>
    </location>
    <ligand>
        <name>substrate</name>
    </ligand>
</feature>
<keyword evidence="21" id="KW-1185">Reference proteome</keyword>
<feature type="binding site" evidence="12">
    <location>
        <position position="274"/>
    </location>
    <ligand>
        <name>substrate</name>
    </ligand>
</feature>
<organism evidence="18 20">
    <name type="scientific">Candidatus Chlorohelix allophototropha</name>
    <dbReference type="NCBI Taxonomy" id="3003348"/>
    <lineage>
        <taxon>Bacteria</taxon>
        <taxon>Bacillati</taxon>
        <taxon>Chloroflexota</taxon>
        <taxon>Chloroflexia</taxon>
        <taxon>Candidatus Chloroheliales</taxon>
        <taxon>Candidatus Chloroheliaceae</taxon>
        <taxon>Candidatus Chlorohelix</taxon>
    </lineage>
</organism>
<comment type="subunit">
    <text evidence="2 16">Homodimer.</text>
</comment>
<evidence type="ECO:0000256" key="10">
    <source>
        <dbReference type="NCBIfam" id="TIGR00232"/>
    </source>
</evidence>
<comment type="similarity">
    <text evidence="1 16">Belongs to the transketolase family.</text>
</comment>
<keyword evidence="6 14" id="KW-0479">Metal-binding</keyword>
<dbReference type="Gene3D" id="3.40.50.920">
    <property type="match status" value="1"/>
</dbReference>
<feature type="binding site" evidence="13">
    <location>
        <position position="198"/>
    </location>
    <ligand>
        <name>thiamine diphosphate</name>
        <dbReference type="ChEBI" id="CHEBI:58937"/>
    </ligand>
</feature>
<comment type="cofactor">
    <cofactor evidence="13">
        <name>thiamine diphosphate</name>
        <dbReference type="ChEBI" id="CHEBI:58937"/>
    </cofactor>
    <text evidence="13">Binds 1 thiamine pyrophosphate per subunit. During the reaction, the substrate forms a covalent intermediate with the cofactor.</text>
</comment>
<evidence type="ECO:0000256" key="1">
    <source>
        <dbReference type="ARBA" id="ARBA00007131"/>
    </source>
</evidence>
<evidence type="ECO:0000313" key="20">
    <source>
        <dbReference type="Proteomes" id="UP000521676"/>
    </source>
</evidence>
<dbReference type="GO" id="GO:0005829">
    <property type="term" value="C:cytosol"/>
    <property type="evidence" value="ECO:0007669"/>
    <property type="project" value="TreeGrafter"/>
</dbReference>
<comment type="cofactor">
    <cofactor evidence="16">
        <name>Mg(2+)</name>
        <dbReference type="ChEBI" id="CHEBI:18420"/>
    </cofactor>
    <cofactor evidence="16">
        <name>Ca(2+)</name>
        <dbReference type="ChEBI" id="CHEBI:29108"/>
    </cofactor>
    <cofactor evidence="16">
        <name>Mn(2+)</name>
        <dbReference type="ChEBI" id="CHEBI:29035"/>
    </cofactor>
    <cofactor evidence="16">
        <name>Co(2+)</name>
        <dbReference type="ChEBI" id="CHEBI:48828"/>
    </cofactor>
    <text evidence="16">Binds 1 Mg(2+) ion per subunit. Can also utilize other divalent metal cations, such as Ca(2+), Mn(2+) and Co(2+).</text>
</comment>
<feature type="binding site" evidence="13">
    <location>
        <position position="169"/>
    </location>
    <ligand>
        <name>thiamine diphosphate</name>
        <dbReference type="ChEBI" id="CHEBI:58937"/>
    </ligand>
</feature>
<dbReference type="Pfam" id="PF00456">
    <property type="entry name" value="Transketolase_N"/>
    <property type="match status" value="1"/>
</dbReference>
<evidence type="ECO:0000259" key="17">
    <source>
        <dbReference type="SMART" id="SM00861"/>
    </source>
</evidence>
<dbReference type="GO" id="GO:0006098">
    <property type="term" value="P:pentose-phosphate shunt"/>
    <property type="evidence" value="ECO:0007669"/>
    <property type="project" value="TreeGrafter"/>
</dbReference>
<feature type="binding site" evidence="14">
    <location>
        <position position="168"/>
    </location>
    <ligand>
        <name>Mg(2+)</name>
        <dbReference type="ChEBI" id="CHEBI:18420"/>
    </ligand>
</feature>
<evidence type="ECO:0000256" key="8">
    <source>
        <dbReference type="ARBA" id="ARBA00023052"/>
    </source>
</evidence>